<protein>
    <recommendedName>
        <fullName evidence="4">Probable endonuclease LCL3</fullName>
    </recommendedName>
    <alternativeName>
        <fullName evidence="5">Probable endonuclease lcl3</fullName>
    </alternativeName>
</protein>
<dbReference type="Proteomes" id="UP000018144">
    <property type="component" value="Unassembled WGS sequence"/>
</dbReference>
<dbReference type="STRING" id="1076935.U4LE29"/>
<evidence type="ECO:0000256" key="11">
    <source>
        <dbReference type="ARBA" id="ARBA00022837"/>
    </source>
</evidence>
<keyword evidence="12" id="KW-1133">Transmembrane helix</keyword>
<dbReference type="FunFam" id="2.40.50.90:FF:000029">
    <property type="entry name" value="Probable endonuclease lcl3"/>
    <property type="match status" value="1"/>
</dbReference>
<dbReference type="GO" id="GO:0016787">
    <property type="term" value="F:hydrolase activity"/>
    <property type="evidence" value="ECO:0007669"/>
    <property type="project" value="UniProtKB-KW"/>
</dbReference>
<sequence length="246" mass="27859">MIWPFPPSNRHPSQPPPFYTTPEFLITCLSVSTIALSSAHIYRNYIRRIPTAAHIPHKFLRTRGLLGKVTSVGDGDNFRIFHTPGGRLMGWGWCRKVPTLRGKLRGETIHIRLAGIDAPECGHFGNAAQPYSSEALAWLKSYVGDRRVRCYVHSKDQYDRVVATVYVWRGLSRRDVSLEMLRAGMAVVYEGKTNVEFGGKKKEEVYRETERKAMATKMGLWKQPKRLRVSPGQYKAALKEAARAAS</sequence>
<dbReference type="GO" id="GO:0005739">
    <property type="term" value="C:mitochondrion"/>
    <property type="evidence" value="ECO:0007669"/>
    <property type="project" value="UniProtKB-SubCell"/>
</dbReference>
<evidence type="ECO:0000256" key="6">
    <source>
        <dbReference type="ARBA" id="ARBA00022692"/>
    </source>
</evidence>
<keyword evidence="7" id="KW-0540">Nuclease</keyword>
<evidence type="ECO:0000256" key="4">
    <source>
        <dbReference type="ARBA" id="ARBA00013404"/>
    </source>
</evidence>
<evidence type="ECO:0000256" key="12">
    <source>
        <dbReference type="ARBA" id="ARBA00022989"/>
    </source>
</evidence>
<keyword evidence="11" id="KW-0106">Calcium</keyword>
<accession>U4LE29</accession>
<evidence type="ECO:0000259" key="15">
    <source>
        <dbReference type="PROSITE" id="PS50830"/>
    </source>
</evidence>
<evidence type="ECO:0000256" key="7">
    <source>
        <dbReference type="ARBA" id="ARBA00022722"/>
    </source>
</evidence>
<comment type="subcellular location">
    <subcellularLocation>
        <location evidence="1">Membrane</location>
        <topology evidence="1">Single-pass membrane protein</topology>
    </subcellularLocation>
    <subcellularLocation>
        <location evidence="2">Mitochondrion</location>
    </subcellularLocation>
</comment>
<keyword evidence="9 16" id="KW-0255">Endonuclease</keyword>
<dbReference type="GO" id="GO:0016020">
    <property type="term" value="C:membrane"/>
    <property type="evidence" value="ECO:0007669"/>
    <property type="project" value="UniProtKB-SubCell"/>
</dbReference>
<proteinExistence type="inferred from homology"/>
<evidence type="ECO:0000256" key="8">
    <source>
        <dbReference type="ARBA" id="ARBA00022723"/>
    </source>
</evidence>
<dbReference type="InterPro" id="IPR016071">
    <property type="entry name" value="Staphylococal_nuclease_OB-fold"/>
</dbReference>
<dbReference type="OrthoDB" id="430293at2759"/>
<comment type="similarity">
    <text evidence="3">Belongs to the LCL3 family.</text>
</comment>
<feature type="domain" description="TNase-like" evidence="15">
    <location>
        <begin position="63"/>
        <end position="223"/>
    </location>
</feature>
<evidence type="ECO:0000256" key="13">
    <source>
        <dbReference type="ARBA" id="ARBA00023128"/>
    </source>
</evidence>
<reference evidence="16 17" key="1">
    <citation type="journal article" date="2013" name="PLoS Genet.">
        <title>The genome and development-dependent transcriptomes of Pyronema confluens: a window into fungal evolution.</title>
        <authorList>
            <person name="Traeger S."/>
            <person name="Altegoer F."/>
            <person name="Freitag M."/>
            <person name="Gabaldon T."/>
            <person name="Kempken F."/>
            <person name="Kumar A."/>
            <person name="Marcet-Houben M."/>
            <person name="Poggeler S."/>
            <person name="Stajich J.E."/>
            <person name="Nowrousian M."/>
        </authorList>
    </citation>
    <scope>NUCLEOTIDE SEQUENCE [LARGE SCALE GENOMIC DNA]</scope>
    <source>
        <strain evidence="17">CBS 100304</strain>
        <tissue evidence="16">Vegetative mycelium</tissue>
    </source>
</reference>
<dbReference type="PANTHER" id="PTHR12302:SF3">
    <property type="entry name" value="SERINE_THREONINE-PROTEIN KINASE 31"/>
    <property type="match status" value="1"/>
</dbReference>
<dbReference type="InterPro" id="IPR035437">
    <property type="entry name" value="SNase_OB-fold_sf"/>
</dbReference>
<dbReference type="OMA" id="IYHTPGG"/>
<name>U4LE29_PYROM</name>
<dbReference type="GO" id="GO:0046872">
    <property type="term" value="F:metal ion binding"/>
    <property type="evidence" value="ECO:0007669"/>
    <property type="project" value="UniProtKB-KW"/>
</dbReference>
<gene>
    <name evidence="16" type="ORF">PCON_08230</name>
</gene>
<keyword evidence="14" id="KW-0472">Membrane</keyword>
<keyword evidence="17" id="KW-1185">Reference proteome</keyword>
<evidence type="ECO:0000256" key="9">
    <source>
        <dbReference type="ARBA" id="ARBA00022759"/>
    </source>
</evidence>
<dbReference type="AlphaFoldDB" id="U4LE29"/>
<evidence type="ECO:0000313" key="16">
    <source>
        <dbReference type="EMBL" id="CCX30128.1"/>
    </source>
</evidence>
<dbReference type="SMART" id="SM00318">
    <property type="entry name" value="SNc"/>
    <property type="match status" value="1"/>
</dbReference>
<dbReference type="PROSITE" id="PS50830">
    <property type="entry name" value="TNASE_3"/>
    <property type="match status" value="1"/>
</dbReference>
<dbReference type="PANTHER" id="PTHR12302">
    <property type="entry name" value="EBNA2 BINDING PROTEIN P100"/>
    <property type="match status" value="1"/>
</dbReference>
<dbReference type="Pfam" id="PF00565">
    <property type="entry name" value="SNase"/>
    <property type="match status" value="1"/>
</dbReference>
<dbReference type="GO" id="GO:0004519">
    <property type="term" value="F:endonuclease activity"/>
    <property type="evidence" value="ECO:0007669"/>
    <property type="project" value="UniProtKB-KW"/>
</dbReference>
<keyword evidence="6" id="KW-0812">Transmembrane</keyword>
<keyword evidence="8" id="KW-0479">Metal-binding</keyword>
<dbReference type="EMBL" id="HF935427">
    <property type="protein sequence ID" value="CCX30128.1"/>
    <property type="molecule type" value="Genomic_DNA"/>
</dbReference>
<keyword evidence="10" id="KW-0378">Hydrolase</keyword>
<evidence type="ECO:0000256" key="2">
    <source>
        <dbReference type="ARBA" id="ARBA00004173"/>
    </source>
</evidence>
<evidence type="ECO:0000256" key="3">
    <source>
        <dbReference type="ARBA" id="ARBA00005435"/>
    </source>
</evidence>
<evidence type="ECO:0000256" key="14">
    <source>
        <dbReference type="ARBA" id="ARBA00023136"/>
    </source>
</evidence>
<organism evidence="16 17">
    <name type="scientific">Pyronema omphalodes (strain CBS 100304)</name>
    <name type="common">Pyronema confluens</name>
    <dbReference type="NCBI Taxonomy" id="1076935"/>
    <lineage>
        <taxon>Eukaryota</taxon>
        <taxon>Fungi</taxon>
        <taxon>Dikarya</taxon>
        <taxon>Ascomycota</taxon>
        <taxon>Pezizomycotina</taxon>
        <taxon>Pezizomycetes</taxon>
        <taxon>Pezizales</taxon>
        <taxon>Pyronemataceae</taxon>
        <taxon>Pyronema</taxon>
    </lineage>
</organism>
<evidence type="ECO:0000256" key="5">
    <source>
        <dbReference type="ARBA" id="ARBA00014651"/>
    </source>
</evidence>
<keyword evidence="13" id="KW-0496">Mitochondrion</keyword>
<dbReference type="Gene3D" id="2.40.50.90">
    <property type="match status" value="1"/>
</dbReference>
<dbReference type="SUPFAM" id="SSF50199">
    <property type="entry name" value="Staphylococcal nuclease"/>
    <property type="match status" value="1"/>
</dbReference>
<dbReference type="eggNOG" id="ENOG502S1U4">
    <property type="taxonomic scope" value="Eukaryota"/>
</dbReference>
<evidence type="ECO:0000256" key="1">
    <source>
        <dbReference type="ARBA" id="ARBA00004167"/>
    </source>
</evidence>
<evidence type="ECO:0000313" key="17">
    <source>
        <dbReference type="Proteomes" id="UP000018144"/>
    </source>
</evidence>
<evidence type="ECO:0000256" key="10">
    <source>
        <dbReference type="ARBA" id="ARBA00022801"/>
    </source>
</evidence>